<dbReference type="AlphaFoldDB" id="A0A5E4NQR6"/>
<evidence type="ECO:0000313" key="3">
    <source>
        <dbReference type="Proteomes" id="UP000325440"/>
    </source>
</evidence>
<gene>
    <name evidence="2" type="ORF">CINCED_3A020063</name>
</gene>
<dbReference type="Proteomes" id="UP000325440">
    <property type="component" value="Unassembled WGS sequence"/>
</dbReference>
<evidence type="ECO:0000313" key="2">
    <source>
        <dbReference type="EMBL" id="VVC46179.1"/>
    </source>
</evidence>
<protein>
    <submittedName>
        <fullName evidence="2">Reverse transcriptase domain</fullName>
    </submittedName>
</protein>
<keyword evidence="2" id="KW-0548">Nucleotidyltransferase</keyword>
<dbReference type="PROSITE" id="PS50878">
    <property type="entry name" value="RT_POL"/>
    <property type="match status" value="1"/>
</dbReference>
<dbReference type="Pfam" id="PF00078">
    <property type="entry name" value="RVT_1"/>
    <property type="match status" value="1"/>
</dbReference>
<proteinExistence type="predicted"/>
<reference evidence="2 3" key="1">
    <citation type="submission" date="2019-08" db="EMBL/GenBank/DDBJ databases">
        <authorList>
            <person name="Alioto T."/>
            <person name="Alioto T."/>
            <person name="Gomez Garrido J."/>
        </authorList>
    </citation>
    <scope>NUCLEOTIDE SEQUENCE [LARGE SCALE GENOMIC DNA]</scope>
</reference>
<sequence>MLSSASGPVTPQSSKSIGNHFSSIFDIEAGVPQGSDLASDLFNIFTSDIPQTNDTILATYADDTAILSSNSDSAEASSLYNST</sequence>
<organism evidence="2 3">
    <name type="scientific">Cinara cedri</name>
    <dbReference type="NCBI Taxonomy" id="506608"/>
    <lineage>
        <taxon>Eukaryota</taxon>
        <taxon>Metazoa</taxon>
        <taxon>Ecdysozoa</taxon>
        <taxon>Arthropoda</taxon>
        <taxon>Hexapoda</taxon>
        <taxon>Insecta</taxon>
        <taxon>Pterygota</taxon>
        <taxon>Neoptera</taxon>
        <taxon>Paraneoptera</taxon>
        <taxon>Hemiptera</taxon>
        <taxon>Sternorrhyncha</taxon>
        <taxon>Aphidomorpha</taxon>
        <taxon>Aphidoidea</taxon>
        <taxon>Aphididae</taxon>
        <taxon>Lachninae</taxon>
        <taxon>Cinara</taxon>
    </lineage>
</organism>
<name>A0A5E4NQR6_9HEMI</name>
<dbReference type="OrthoDB" id="6630711at2759"/>
<evidence type="ECO:0000259" key="1">
    <source>
        <dbReference type="PROSITE" id="PS50878"/>
    </source>
</evidence>
<accession>A0A5E4NQR6</accession>
<keyword evidence="2" id="KW-0808">Transferase</keyword>
<keyword evidence="2" id="KW-0695">RNA-directed DNA polymerase</keyword>
<dbReference type="InterPro" id="IPR000477">
    <property type="entry name" value="RT_dom"/>
</dbReference>
<feature type="domain" description="Reverse transcriptase" evidence="1">
    <location>
        <begin position="1"/>
        <end position="83"/>
    </location>
</feature>
<dbReference type="GO" id="GO:0003964">
    <property type="term" value="F:RNA-directed DNA polymerase activity"/>
    <property type="evidence" value="ECO:0007669"/>
    <property type="project" value="UniProtKB-KW"/>
</dbReference>
<keyword evidence="3" id="KW-1185">Reference proteome</keyword>
<dbReference type="EMBL" id="CABPRJ010002443">
    <property type="protein sequence ID" value="VVC46179.1"/>
    <property type="molecule type" value="Genomic_DNA"/>
</dbReference>